<dbReference type="AlphaFoldDB" id="A0A1H0TYA5"/>
<accession>A0A1H0TYA5</accession>
<proteinExistence type="predicted"/>
<sequence length="143" mass="16334">MEFNIIGEETRVVINILNRSHPECTDYWDGNWVKAKIDIQIPGYLAKFDLDLRTDELRDFLIGLRIMNKDLKGKAQLNNLDSYIEIECEVTKIGGIVWSVETCYPAGYGAVLKFEFESDQSYLLNLISELEAILVTFPVIGKP</sequence>
<protein>
    <submittedName>
        <fullName evidence="1">Uncharacterized protein</fullName>
    </submittedName>
</protein>
<name>A0A1H0TYA5_9BACI</name>
<dbReference type="Proteomes" id="UP000199159">
    <property type="component" value="Unassembled WGS sequence"/>
</dbReference>
<dbReference type="Pfam" id="PF24716">
    <property type="entry name" value="WapI"/>
    <property type="match status" value="1"/>
</dbReference>
<dbReference type="OrthoDB" id="1495261at2"/>
<keyword evidence="2" id="KW-1185">Reference proteome</keyword>
<reference evidence="2" key="1">
    <citation type="submission" date="2016-10" db="EMBL/GenBank/DDBJ databases">
        <authorList>
            <person name="Varghese N."/>
            <person name="Submissions S."/>
        </authorList>
    </citation>
    <scope>NUCLEOTIDE SEQUENCE [LARGE SCALE GENOMIC DNA]</scope>
    <source>
        <strain evidence="2">IBRC-M10078</strain>
    </source>
</reference>
<evidence type="ECO:0000313" key="1">
    <source>
        <dbReference type="EMBL" id="SDP58919.1"/>
    </source>
</evidence>
<dbReference type="RefSeq" id="WP_090853064.1">
    <property type="nucleotide sequence ID" value="NZ_FNJU01000004.1"/>
</dbReference>
<evidence type="ECO:0000313" key="2">
    <source>
        <dbReference type="Proteomes" id="UP000199159"/>
    </source>
</evidence>
<dbReference type="InterPro" id="IPR056510">
    <property type="entry name" value="WapI"/>
</dbReference>
<organism evidence="1 2">
    <name type="scientific">Litchfieldia salsa</name>
    <dbReference type="NCBI Taxonomy" id="930152"/>
    <lineage>
        <taxon>Bacteria</taxon>
        <taxon>Bacillati</taxon>
        <taxon>Bacillota</taxon>
        <taxon>Bacilli</taxon>
        <taxon>Bacillales</taxon>
        <taxon>Bacillaceae</taxon>
        <taxon>Litchfieldia</taxon>
    </lineage>
</organism>
<dbReference type="EMBL" id="FNJU01000004">
    <property type="protein sequence ID" value="SDP58919.1"/>
    <property type="molecule type" value="Genomic_DNA"/>
</dbReference>
<gene>
    <name evidence="1" type="ORF">SAMN05216565_10422</name>
</gene>